<dbReference type="Gene3D" id="3.30.70.1890">
    <property type="match status" value="1"/>
</dbReference>
<dbReference type="InterPro" id="IPR045747">
    <property type="entry name" value="CRISPR-assoc_prot_Cas6_N_sf"/>
</dbReference>
<dbReference type="GO" id="GO:0016788">
    <property type="term" value="F:hydrolase activity, acting on ester bonds"/>
    <property type="evidence" value="ECO:0007669"/>
    <property type="project" value="InterPro"/>
</dbReference>
<dbReference type="InterPro" id="IPR010156">
    <property type="entry name" value="CRISPR-assoc_prot_Cas6"/>
</dbReference>
<keyword evidence="3" id="KW-0051">Antiviral defense</keyword>
<accession>A0A1M7NJU4</accession>
<reference evidence="7 8" key="1">
    <citation type="submission" date="2016-11" db="EMBL/GenBank/DDBJ databases">
        <authorList>
            <person name="Jaros S."/>
            <person name="Januszkiewicz K."/>
            <person name="Wedrychowicz H."/>
        </authorList>
    </citation>
    <scope>NUCLEOTIDE SEQUENCE [LARGE SCALE GENOMIC DNA]</scope>
    <source>
        <strain evidence="7 8">CGMCC 1.6102</strain>
    </source>
</reference>
<evidence type="ECO:0000313" key="8">
    <source>
        <dbReference type="Proteomes" id="UP000184513"/>
    </source>
</evidence>
<dbReference type="STRING" id="388280.SAMN04488057_105399"/>
<keyword evidence="8" id="KW-1185">Reference proteome</keyword>
<dbReference type="RefSeq" id="WP_073094613.1">
    <property type="nucleotide sequence ID" value="NZ_FRCY01000005.1"/>
</dbReference>
<evidence type="ECO:0000259" key="6">
    <source>
        <dbReference type="Pfam" id="PF01881"/>
    </source>
</evidence>
<dbReference type="EMBL" id="FRCY01000005">
    <property type="protein sequence ID" value="SHN04219.1"/>
    <property type="molecule type" value="Genomic_DNA"/>
</dbReference>
<feature type="active site" description="Proton acceptor" evidence="5">
    <location>
        <position position="29"/>
    </location>
</feature>
<keyword evidence="2" id="KW-0694">RNA-binding</keyword>
<dbReference type="NCBIfam" id="TIGR01877">
    <property type="entry name" value="cas_cas6"/>
    <property type="match status" value="1"/>
</dbReference>
<evidence type="ECO:0000256" key="3">
    <source>
        <dbReference type="ARBA" id="ARBA00023118"/>
    </source>
</evidence>
<dbReference type="PANTHER" id="PTHR36984:SF1">
    <property type="entry name" value="CRISPR-ASSOCIATED ENDORIBONUCLEASE CAS6 1"/>
    <property type="match status" value="1"/>
</dbReference>
<dbReference type="Pfam" id="PF01881">
    <property type="entry name" value="Cas_Cas6_C"/>
    <property type="match status" value="1"/>
</dbReference>
<dbReference type="AlphaFoldDB" id="A0A1M7NJU4"/>
<dbReference type="PIRSF" id="PIRSF005054">
    <property type="entry name" value="PF1131"/>
    <property type="match status" value="1"/>
</dbReference>
<dbReference type="GO" id="GO:0051607">
    <property type="term" value="P:defense response to virus"/>
    <property type="evidence" value="ECO:0007669"/>
    <property type="project" value="UniProtKB-KW"/>
</dbReference>
<sequence length="264" mass="30222">MRFLISLQREGKASFLPINYQYELSALIYKTLDRADSSFSRFLHEQGYLAFGRRFRLFTFSRISFDTFRIVKDAGRIEHRGQGATFEISFMVARAAEEFIKGLFLDQVLVLGDKISQVPYRVAGIEALPPPVFKEKMHYRGLSPIFLRRKRDDGGEDYLHPEEEDYGKLLIQNMISKVRAFEQVAALEMNPAEISIPDFSFKPTGKIFKNGVRIKQLTEQATMLIGYMYEFEFSAPVELQKAGYYAGFGHLGSQGFGCVGLTER</sequence>
<gene>
    <name evidence="7" type="ORF">SAMN04488057_105399</name>
</gene>
<evidence type="ECO:0000256" key="2">
    <source>
        <dbReference type="ARBA" id="ARBA00022884"/>
    </source>
</evidence>
<comment type="function">
    <text evidence="4">CRISPR (clustered regularly interspaced short palindromic repeat), is an adaptive immune system that provides protection against mobile genetic elements (viruses, transposable elements and conjugative plasmids). CRISPR clusters contain sequences complementary to antecedent mobile elements and target invading nucleic acids. CRISPR clusters are transcribed and processed into CRISPR RNA (crRNA).</text>
</comment>
<comment type="similarity">
    <text evidence="1 4">Belongs to the CRISPR-associated protein Cas6/Cse3/CasE family.</text>
</comment>
<dbReference type="CDD" id="cd21140">
    <property type="entry name" value="Cas6_I-like"/>
    <property type="match status" value="1"/>
</dbReference>
<protein>
    <recommendedName>
        <fullName evidence="4">CRISPR-associated endoribonuclease</fullName>
    </recommendedName>
</protein>
<evidence type="ECO:0000313" key="7">
    <source>
        <dbReference type="EMBL" id="SHN04219.1"/>
    </source>
</evidence>
<dbReference type="GO" id="GO:0003723">
    <property type="term" value="F:RNA binding"/>
    <property type="evidence" value="ECO:0007669"/>
    <property type="project" value="UniProtKB-KW"/>
</dbReference>
<organism evidence="7 8">
    <name type="scientific">Cyclobacterium lianum</name>
    <dbReference type="NCBI Taxonomy" id="388280"/>
    <lineage>
        <taxon>Bacteria</taxon>
        <taxon>Pseudomonadati</taxon>
        <taxon>Bacteroidota</taxon>
        <taxon>Cytophagia</taxon>
        <taxon>Cytophagales</taxon>
        <taxon>Cyclobacteriaceae</taxon>
        <taxon>Cyclobacterium</taxon>
    </lineage>
</organism>
<proteinExistence type="inferred from homology"/>
<feature type="domain" description="CRISPR associated protein Cas6 C-terminal" evidence="6">
    <location>
        <begin position="129"/>
        <end position="259"/>
    </location>
</feature>
<dbReference type="InterPro" id="IPR049435">
    <property type="entry name" value="Cas_Cas6_C"/>
</dbReference>
<evidence type="ECO:0000256" key="5">
    <source>
        <dbReference type="PIRSR" id="PIRSR005054-50"/>
    </source>
</evidence>
<evidence type="ECO:0000256" key="4">
    <source>
        <dbReference type="PIRNR" id="PIRNR005054"/>
    </source>
</evidence>
<dbReference type="Gene3D" id="3.30.70.1900">
    <property type="match status" value="1"/>
</dbReference>
<dbReference type="PANTHER" id="PTHR36984">
    <property type="entry name" value="CRISPR-ASSOCIATED ENDORIBONUCLEASE CAS6 1"/>
    <property type="match status" value="1"/>
</dbReference>
<dbReference type="OrthoDB" id="9797488at2"/>
<dbReference type="Pfam" id="PF21350">
    <property type="entry name" value="Cas6_I-A"/>
    <property type="match status" value="1"/>
</dbReference>
<name>A0A1M7NJU4_9BACT</name>
<feature type="active site" description="Proton donor" evidence="5">
    <location>
        <position position="44"/>
    </location>
</feature>
<evidence type="ECO:0000256" key="1">
    <source>
        <dbReference type="ARBA" id="ARBA00005937"/>
    </source>
</evidence>
<dbReference type="Proteomes" id="UP000184513">
    <property type="component" value="Unassembled WGS sequence"/>
</dbReference>